<reference evidence="3" key="2">
    <citation type="submission" date="2013-12" db="EMBL/GenBank/DDBJ databases">
        <title>Evolution of pathogenesis and genome organization in the Tremellales.</title>
        <authorList>
            <person name="Cuomo C."/>
            <person name="Litvintseva A."/>
            <person name="Heitman J."/>
            <person name="Chen Y."/>
            <person name="Sun S."/>
            <person name="Springer D."/>
            <person name="Dromer F."/>
            <person name="Young S."/>
            <person name="Zeng Q."/>
            <person name="Chapman S."/>
            <person name="Gujja S."/>
            <person name="Saif S."/>
            <person name="Birren B."/>
        </authorList>
    </citation>
    <scope>NUCLEOTIDE SEQUENCE [LARGE SCALE GENOMIC DNA]</scope>
    <source>
        <strain evidence="3">CBS 10435</strain>
    </source>
</reference>
<feature type="region of interest" description="Disordered" evidence="1">
    <location>
        <begin position="185"/>
        <end position="211"/>
    </location>
</feature>
<accession>A0A1B9IUV6</accession>
<reference evidence="2 3" key="1">
    <citation type="submission" date="2013-07" db="EMBL/GenBank/DDBJ databases">
        <title>The Genome Sequence of Kwoniella mangroviensis CBS10435.</title>
        <authorList>
            <consortium name="The Broad Institute Genome Sequencing Platform"/>
            <person name="Cuomo C."/>
            <person name="Litvintseva A."/>
            <person name="Chen Y."/>
            <person name="Heitman J."/>
            <person name="Sun S."/>
            <person name="Springer D."/>
            <person name="Dromer F."/>
            <person name="Young S.K."/>
            <person name="Zeng Q."/>
            <person name="Gargeya S."/>
            <person name="Fitzgerald M."/>
            <person name="Abouelleil A."/>
            <person name="Alvarado L."/>
            <person name="Berlin A.M."/>
            <person name="Chapman S.B."/>
            <person name="Dewar J."/>
            <person name="Goldberg J."/>
            <person name="Griggs A."/>
            <person name="Gujja S."/>
            <person name="Hansen M."/>
            <person name="Howarth C."/>
            <person name="Imamovic A."/>
            <person name="Larimer J."/>
            <person name="McCowan C."/>
            <person name="Murphy C."/>
            <person name="Pearson M."/>
            <person name="Priest M."/>
            <person name="Roberts A."/>
            <person name="Saif S."/>
            <person name="Shea T."/>
            <person name="Sykes S."/>
            <person name="Wortman J."/>
            <person name="Nusbaum C."/>
            <person name="Birren B."/>
        </authorList>
    </citation>
    <scope>NUCLEOTIDE SEQUENCE [LARGE SCALE GENOMIC DNA]</scope>
    <source>
        <strain evidence="2 3">CBS 10435</strain>
    </source>
</reference>
<proteinExistence type="predicted"/>
<dbReference type="AlphaFoldDB" id="A0A1B9IUV6"/>
<sequence>MFVEELSSRYTDPTLTVSFWCSEEGHPQPDKSSAEGFSVHYPSYQSIVTVGRPREVTRHTHEALIQLKKIASDFQKRIDDTLQGSNRLKQPWYIPISKLNIDSTVEEYKNATSEGMREFYMFLKQIHDEVNDKYGEETFLGLLDESGHHEFWRRGKHRLPKYERSAHYQSVSQFCQTVHELKAQTQKQVEEEEGRTGAKNHERQPSDQDQPCLSRLLNRIKLFPWSYFGSEEDGILQGPPSLVIVSYVTDGSMPGPKARKGQRTRLAKGAKGSITVCRTDPKSFPEDNNTTTNSGCAQDNDKDQLDLFMNELKTTLNEWKTYGSEKFAIDSRYGSSYFLDMNEQREGRLNLIS</sequence>
<feature type="compositionally biased region" description="Basic and acidic residues" evidence="1">
    <location>
        <begin position="194"/>
        <end position="206"/>
    </location>
</feature>
<dbReference type="Proteomes" id="UP000092583">
    <property type="component" value="Unassembled WGS sequence"/>
</dbReference>
<evidence type="ECO:0000313" key="2">
    <source>
        <dbReference type="EMBL" id="OCF59322.1"/>
    </source>
</evidence>
<feature type="region of interest" description="Disordered" evidence="1">
    <location>
        <begin position="279"/>
        <end position="298"/>
    </location>
</feature>
<feature type="compositionally biased region" description="Polar residues" evidence="1">
    <location>
        <begin position="286"/>
        <end position="297"/>
    </location>
</feature>
<evidence type="ECO:0000256" key="1">
    <source>
        <dbReference type="SAM" id="MobiDB-lite"/>
    </source>
</evidence>
<dbReference type="EMBL" id="KI669461">
    <property type="protein sequence ID" value="OCF59322.1"/>
    <property type="molecule type" value="Genomic_DNA"/>
</dbReference>
<keyword evidence="3" id="KW-1185">Reference proteome</keyword>
<organism evidence="2 3">
    <name type="scientific">Kwoniella mangroviensis CBS 10435</name>
    <dbReference type="NCBI Taxonomy" id="1331196"/>
    <lineage>
        <taxon>Eukaryota</taxon>
        <taxon>Fungi</taxon>
        <taxon>Dikarya</taxon>
        <taxon>Basidiomycota</taxon>
        <taxon>Agaricomycotina</taxon>
        <taxon>Tremellomycetes</taxon>
        <taxon>Tremellales</taxon>
        <taxon>Cryptococcaceae</taxon>
        <taxon>Kwoniella</taxon>
    </lineage>
</organism>
<gene>
    <name evidence="2" type="ORF">L486_03825</name>
</gene>
<protein>
    <submittedName>
        <fullName evidence="2">Uncharacterized protein</fullName>
    </submittedName>
</protein>
<evidence type="ECO:0000313" key="3">
    <source>
        <dbReference type="Proteomes" id="UP000092583"/>
    </source>
</evidence>
<name>A0A1B9IUV6_9TREE</name>